<gene>
    <name evidence="2" type="ORF">M9Y10_011265</name>
</gene>
<feature type="region of interest" description="Disordered" evidence="1">
    <location>
        <begin position="254"/>
        <end position="285"/>
    </location>
</feature>
<reference evidence="2 3" key="1">
    <citation type="submission" date="2024-04" db="EMBL/GenBank/DDBJ databases">
        <title>Tritrichomonas musculus Genome.</title>
        <authorList>
            <person name="Alves-Ferreira E."/>
            <person name="Grigg M."/>
            <person name="Lorenzi H."/>
            <person name="Galac M."/>
        </authorList>
    </citation>
    <scope>NUCLEOTIDE SEQUENCE [LARGE SCALE GENOMIC DNA]</scope>
    <source>
        <strain evidence="2 3">EAF2021</strain>
    </source>
</reference>
<dbReference type="Gene3D" id="1.10.20.10">
    <property type="entry name" value="Histone, subunit A"/>
    <property type="match status" value="1"/>
</dbReference>
<evidence type="ECO:0000256" key="1">
    <source>
        <dbReference type="SAM" id="MobiDB-lite"/>
    </source>
</evidence>
<feature type="compositionally biased region" description="Polar residues" evidence="1">
    <location>
        <begin position="257"/>
        <end position="279"/>
    </location>
</feature>
<evidence type="ECO:0000313" key="2">
    <source>
        <dbReference type="EMBL" id="KAK8863579.1"/>
    </source>
</evidence>
<organism evidence="2 3">
    <name type="scientific">Tritrichomonas musculus</name>
    <dbReference type="NCBI Taxonomy" id="1915356"/>
    <lineage>
        <taxon>Eukaryota</taxon>
        <taxon>Metamonada</taxon>
        <taxon>Parabasalia</taxon>
        <taxon>Tritrichomonadida</taxon>
        <taxon>Tritrichomonadidae</taxon>
        <taxon>Tritrichomonas</taxon>
    </lineage>
</organism>
<evidence type="ECO:0000313" key="3">
    <source>
        <dbReference type="Proteomes" id="UP001470230"/>
    </source>
</evidence>
<accession>A0ABR2IJ04</accession>
<comment type="caution">
    <text evidence="2">The sequence shown here is derived from an EMBL/GenBank/DDBJ whole genome shotgun (WGS) entry which is preliminary data.</text>
</comment>
<proteinExistence type="predicted"/>
<keyword evidence="3" id="KW-1185">Reference proteome</keyword>
<name>A0ABR2IJ04_9EUKA</name>
<dbReference type="Proteomes" id="UP001470230">
    <property type="component" value="Unassembled WGS sequence"/>
</dbReference>
<protein>
    <recommendedName>
        <fullName evidence="4">Bromo domain-containing protein</fullName>
    </recommendedName>
</protein>
<dbReference type="EMBL" id="JAPFFF010000017">
    <property type="protein sequence ID" value="KAK8863579.1"/>
    <property type="molecule type" value="Genomic_DNA"/>
</dbReference>
<dbReference type="InterPro" id="IPR009072">
    <property type="entry name" value="Histone-fold"/>
</dbReference>
<sequence length="458" mass="52193">MDNEMSFSEIAEKLNVKEPVIDYLSTILPFKDSFDFIISTNNNELFWNLIDLLPRHYAMHLHSIDIEIPTTSKDFPRDFISPTIQSFWASNIISQGKSPTIINSRSISRIYSSGLRNLLKQGACWSLEEDSQRVNWEKDANINFDIDLLCNICNSYMSNGLPWLFLEISELRSAYNQVYQFLSTINDRHLFYKVRKIEDKLKNLAYSSSEEIKQELGEMLPDEIAEFNVPSELINDIRTLMYISRDSIMKQAIDPIGQSNRNSDTNENNASDSDMNIQTKGLGPCPPSMPPIDEWTRTRTEALVNQMTLPLQQRNSFQMTPSIFSARMGQSFSNGDNKNDSPFEPLSLSELLFSDASGNVAPMPYISCKVELPSQSYTAFCKSSLKRFVARKMLKNGYESTSDTCLEILVDMLSNELKKIAQNAREISKCSKDNKDDAEIINDSLKVCGYDVRSLQNC</sequence>
<evidence type="ECO:0008006" key="4">
    <source>
        <dbReference type="Google" id="ProtNLM"/>
    </source>
</evidence>